<evidence type="ECO:0000313" key="1">
    <source>
        <dbReference type="EMBL" id="JAI04914.1"/>
    </source>
</evidence>
<accession>A0A0E9XTB9</accession>
<dbReference type="AlphaFoldDB" id="A0A0E9XTB9"/>
<name>A0A0E9XTB9_ANGAN</name>
<proteinExistence type="predicted"/>
<protein>
    <submittedName>
        <fullName evidence="1">Uncharacterized protein</fullName>
    </submittedName>
</protein>
<organism evidence="1">
    <name type="scientific">Anguilla anguilla</name>
    <name type="common">European freshwater eel</name>
    <name type="synonym">Muraena anguilla</name>
    <dbReference type="NCBI Taxonomy" id="7936"/>
    <lineage>
        <taxon>Eukaryota</taxon>
        <taxon>Metazoa</taxon>
        <taxon>Chordata</taxon>
        <taxon>Craniata</taxon>
        <taxon>Vertebrata</taxon>
        <taxon>Euteleostomi</taxon>
        <taxon>Actinopterygii</taxon>
        <taxon>Neopterygii</taxon>
        <taxon>Teleostei</taxon>
        <taxon>Anguilliformes</taxon>
        <taxon>Anguillidae</taxon>
        <taxon>Anguilla</taxon>
    </lineage>
</organism>
<dbReference type="EMBL" id="GBXM01003664">
    <property type="protein sequence ID" value="JAI04914.1"/>
    <property type="molecule type" value="Transcribed_RNA"/>
</dbReference>
<sequence>MMGRLMLRQPTQMFLFKIPLKAQCSVCFQHTFKLQYLQENVLYNKIC</sequence>
<reference evidence="1" key="1">
    <citation type="submission" date="2014-11" db="EMBL/GenBank/DDBJ databases">
        <authorList>
            <person name="Amaro Gonzalez C."/>
        </authorList>
    </citation>
    <scope>NUCLEOTIDE SEQUENCE</scope>
</reference>
<reference evidence="1" key="2">
    <citation type="journal article" date="2015" name="Fish Shellfish Immunol.">
        <title>Early steps in the European eel (Anguilla anguilla)-Vibrio vulnificus interaction in the gills: Role of the RtxA13 toxin.</title>
        <authorList>
            <person name="Callol A."/>
            <person name="Pajuelo D."/>
            <person name="Ebbesson L."/>
            <person name="Teles M."/>
            <person name="MacKenzie S."/>
            <person name="Amaro C."/>
        </authorList>
    </citation>
    <scope>NUCLEOTIDE SEQUENCE</scope>
</reference>